<evidence type="ECO:0000313" key="2">
    <source>
        <dbReference type="WBParaSite" id="PS1159_v2.g86.t1"/>
    </source>
</evidence>
<evidence type="ECO:0000313" key="1">
    <source>
        <dbReference type="Proteomes" id="UP000887580"/>
    </source>
</evidence>
<proteinExistence type="predicted"/>
<protein>
    <submittedName>
        <fullName evidence="2">RRM domain-containing protein</fullName>
    </submittedName>
</protein>
<dbReference type="WBParaSite" id="PS1159_v2.g86.t1">
    <property type="protein sequence ID" value="PS1159_v2.g86.t1"/>
    <property type="gene ID" value="PS1159_v2.g86"/>
</dbReference>
<name>A0AC35GTL4_9BILA</name>
<dbReference type="Proteomes" id="UP000887580">
    <property type="component" value="Unplaced"/>
</dbReference>
<sequence length="154" mass="17242">MDQNLNGNRGRYQKPFRNSFGTRGAHGGRGGKREKKPIPEEGPYRSFVGNLPLDMVQGEFEHLFKGLSISNVLMLRDRDTDAFRGFAYVEFGNREDMEKALDLSGADFDGKALRVDVAEDYRKDKPTHSGLARGGRGRYRGGNIGHYRGESSRG</sequence>
<reference evidence="2" key="1">
    <citation type="submission" date="2022-11" db="UniProtKB">
        <authorList>
            <consortium name="WormBaseParasite"/>
        </authorList>
    </citation>
    <scope>IDENTIFICATION</scope>
</reference>
<accession>A0AC35GTL4</accession>
<organism evidence="1 2">
    <name type="scientific">Panagrolaimus sp. PS1159</name>
    <dbReference type="NCBI Taxonomy" id="55785"/>
    <lineage>
        <taxon>Eukaryota</taxon>
        <taxon>Metazoa</taxon>
        <taxon>Ecdysozoa</taxon>
        <taxon>Nematoda</taxon>
        <taxon>Chromadorea</taxon>
        <taxon>Rhabditida</taxon>
        <taxon>Tylenchina</taxon>
        <taxon>Panagrolaimomorpha</taxon>
        <taxon>Panagrolaimoidea</taxon>
        <taxon>Panagrolaimidae</taxon>
        <taxon>Panagrolaimus</taxon>
    </lineage>
</organism>